<sequence length="897" mass="100194">MSGSRAKNFRRRTGDDEAKGEDKTYSRLATGIPTAPTNAGRSQTPKPVKPKFSKPEGLKRLSFVDEEEESSCITTTARSTARNPVSGVSSIHKLTSSRERSPAATVLIPSNVQPQSGEYTKEKLLELQKNARPLGASMIKPQRSNPPAEPVIVLKGLLKPVRPPPPQQMEGENEAEGDEKFTKGGLDEKPKISSEIPDQATIDAIRAKRERLRQSRGPAPDYISLDSGGVLATRSSDGGSSGDEDIDLRSRISLFGEKKDDKVKKGVFEEINSRVDVVEEVVDEEDEEERRWEEEQFRKGLGKMRFDDAPTQVNVNTVMQIPSLQPAPSISSGFVSEAMPIPHLASLATRTLLDNIEKLKESHSRTLASLIRNDDNLSEAFSNITTLEKSLEDADERYKFMQQLRDFVSVTCDFLKDKASLIEELEEEMQKLHEQRAAVVEERRVADLTDENDGLVAAVNAARSVLDRGSTSAYIAAASTAAQAAMTSSRENSNLPVQLDEFGRDVNLQKRMDFARRSDARKRRRVGAETKMLAFIAKGVGDSKQIEGEVTSDESDSEISAYQSSRNELLQTAEQVFSDAADEYSKLSVVKERLERWKKQYLPSYRDAYMSLSAPSIFSPYVRLELLKWDPLYKRIDFFDMEWHKVLLDYGSPGGNADFEEDDKDANLIPVMVEKVALPILHHDIAHCWDLFSTQRTENTVFATSLVISYVPPTSKALLELLEVVCSRLAESVDRHYVPAWNSTVMNVVPGAAQLAAYRFGSSMRLLRNICLWKDILASSVLEKLALQELLIGKLLPHVKSIMSSVHDVITRTERIVASLEGVWCGPNVTADHSQRLQPLIDCVLEIGKELERRHALGVSSEETLSLARRLKTILVQLNQYDRARIILKVFHLKEAL</sequence>
<dbReference type="InterPro" id="IPR028211">
    <property type="entry name" value="Ntr2"/>
</dbReference>
<dbReference type="PANTHER" id="PTHR12214:SF0">
    <property type="entry name" value="LD29489P"/>
    <property type="match status" value="1"/>
</dbReference>
<feature type="compositionally biased region" description="Polar residues" evidence="5">
    <location>
        <begin position="35"/>
        <end position="45"/>
    </location>
</feature>
<feature type="region of interest" description="Disordered" evidence="5">
    <location>
        <begin position="1"/>
        <end position="117"/>
    </location>
</feature>
<name>A0ABR2M425_9ASPA</name>
<protein>
    <recommendedName>
        <fullName evidence="6">GCF C-terminal domain-containing protein</fullName>
    </recommendedName>
</protein>
<dbReference type="Proteomes" id="UP001412067">
    <property type="component" value="Unassembled WGS sequence"/>
</dbReference>
<evidence type="ECO:0000256" key="1">
    <source>
        <dbReference type="ARBA" id="ARBA00004123"/>
    </source>
</evidence>
<feature type="coiled-coil region" evidence="4">
    <location>
        <begin position="268"/>
        <end position="295"/>
    </location>
</feature>
<evidence type="ECO:0000259" key="6">
    <source>
        <dbReference type="Pfam" id="PF07842"/>
    </source>
</evidence>
<proteinExistence type="inferred from homology"/>
<dbReference type="InterPro" id="IPR022783">
    <property type="entry name" value="GCFC_dom"/>
</dbReference>
<comment type="subcellular location">
    <subcellularLocation>
        <location evidence="1">Nucleus</location>
    </subcellularLocation>
</comment>
<comment type="caution">
    <text evidence="7">The sequence shown here is derived from an EMBL/GenBank/DDBJ whole genome shotgun (WGS) entry which is preliminary data.</text>
</comment>
<feature type="compositionally biased region" description="Basic and acidic residues" evidence="5">
    <location>
        <begin position="12"/>
        <end position="25"/>
    </location>
</feature>
<gene>
    <name evidence="7" type="ORF">KSP40_PGU002949</name>
</gene>
<feature type="compositionally biased region" description="Polar residues" evidence="5">
    <location>
        <begin position="71"/>
        <end position="94"/>
    </location>
</feature>
<evidence type="ECO:0000256" key="3">
    <source>
        <dbReference type="ARBA" id="ARBA00023242"/>
    </source>
</evidence>
<reference evidence="7 8" key="1">
    <citation type="journal article" date="2022" name="Nat. Plants">
        <title>Genomes of leafy and leafless Platanthera orchids illuminate the evolution of mycoheterotrophy.</title>
        <authorList>
            <person name="Li M.H."/>
            <person name="Liu K.W."/>
            <person name="Li Z."/>
            <person name="Lu H.C."/>
            <person name="Ye Q.L."/>
            <person name="Zhang D."/>
            <person name="Wang J.Y."/>
            <person name="Li Y.F."/>
            <person name="Zhong Z.M."/>
            <person name="Liu X."/>
            <person name="Yu X."/>
            <person name="Liu D.K."/>
            <person name="Tu X.D."/>
            <person name="Liu B."/>
            <person name="Hao Y."/>
            <person name="Liao X.Y."/>
            <person name="Jiang Y.T."/>
            <person name="Sun W.H."/>
            <person name="Chen J."/>
            <person name="Chen Y.Q."/>
            <person name="Ai Y."/>
            <person name="Zhai J.W."/>
            <person name="Wu S.S."/>
            <person name="Zhou Z."/>
            <person name="Hsiao Y.Y."/>
            <person name="Wu W.L."/>
            <person name="Chen Y.Y."/>
            <person name="Lin Y.F."/>
            <person name="Hsu J.L."/>
            <person name="Li C.Y."/>
            <person name="Wang Z.W."/>
            <person name="Zhao X."/>
            <person name="Zhong W.Y."/>
            <person name="Ma X.K."/>
            <person name="Ma L."/>
            <person name="Huang J."/>
            <person name="Chen G.Z."/>
            <person name="Huang M.Z."/>
            <person name="Huang L."/>
            <person name="Peng D.H."/>
            <person name="Luo Y.B."/>
            <person name="Zou S.Q."/>
            <person name="Chen S.P."/>
            <person name="Lan S."/>
            <person name="Tsai W.C."/>
            <person name="Van de Peer Y."/>
            <person name="Liu Z.J."/>
        </authorList>
    </citation>
    <scope>NUCLEOTIDE SEQUENCE [LARGE SCALE GENOMIC DNA]</scope>
    <source>
        <strain evidence="7">Lor288</strain>
    </source>
</reference>
<dbReference type="Pfam" id="PF15458">
    <property type="entry name" value="NTR2"/>
    <property type="match status" value="1"/>
</dbReference>
<feature type="region of interest" description="Disordered" evidence="5">
    <location>
        <begin position="136"/>
        <end position="244"/>
    </location>
</feature>
<accession>A0ABR2M425</accession>
<evidence type="ECO:0000256" key="2">
    <source>
        <dbReference type="ARBA" id="ARBA00010801"/>
    </source>
</evidence>
<feature type="compositionally biased region" description="Basic and acidic residues" evidence="5">
    <location>
        <begin position="178"/>
        <end position="192"/>
    </location>
</feature>
<dbReference type="PANTHER" id="PTHR12214">
    <property type="entry name" value="GC-RICH SEQUENCE DNA-BINDING FACTOR"/>
    <property type="match status" value="1"/>
</dbReference>
<keyword evidence="3" id="KW-0539">Nucleus</keyword>
<feature type="coiled-coil region" evidence="4">
    <location>
        <begin position="353"/>
        <end position="442"/>
    </location>
</feature>
<comment type="similarity">
    <text evidence="2">Belongs to the GCF family.</text>
</comment>
<keyword evidence="4" id="KW-0175">Coiled coil</keyword>
<evidence type="ECO:0000256" key="4">
    <source>
        <dbReference type="SAM" id="Coils"/>
    </source>
</evidence>
<keyword evidence="8" id="KW-1185">Reference proteome</keyword>
<organism evidence="7 8">
    <name type="scientific">Platanthera guangdongensis</name>
    <dbReference type="NCBI Taxonomy" id="2320717"/>
    <lineage>
        <taxon>Eukaryota</taxon>
        <taxon>Viridiplantae</taxon>
        <taxon>Streptophyta</taxon>
        <taxon>Embryophyta</taxon>
        <taxon>Tracheophyta</taxon>
        <taxon>Spermatophyta</taxon>
        <taxon>Magnoliopsida</taxon>
        <taxon>Liliopsida</taxon>
        <taxon>Asparagales</taxon>
        <taxon>Orchidaceae</taxon>
        <taxon>Orchidoideae</taxon>
        <taxon>Orchideae</taxon>
        <taxon>Orchidinae</taxon>
        <taxon>Platanthera</taxon>
    </lineage>
</organism>
<feature type="compositionally biased region" description="Polar residues" evidence="5">
    <location>
        <begin position="108"/>
        <end position="117"/>
    </location>
</feature>
<dbReference type="Pfam" id="PF07842">
    <property type="entry name" value="GCFC"/>
    <property type="match status" value="1"/>
</dbReference>
<dbReference type="InterPro" id="IPR012890">
    <property type="entry name" value="GCFC2-like"/>
</dbReference>
<evidence type="ECO:0000313" key="7">
    <source>
        <dbReference type="EMBL" id="KAK8958870.1"/>
    </source>
</evidence>
<evidence type="ECO:0000256" key="5">
    <source>
        <dbReference type="SAM" id="MobiDB-lite"/>
    </source>
</evidence>
<feature type="compositionally biased region" description="Basic and acidic residues" evidence="5">
    <location>
        <begin position="53"/>
        <end position="63"/>
    </location>
</feature>
<feature type="domain" description="GCF C-terminal" evidence="6">
    <location>
        <begin position="588"/>
        <end position="791"/>
    </location>
</feature>
<dbReference type="EMBL" id="JBBWWR010000012">
    <property type="protein sequence ID" value="KAK8958870.1"/>
    <property type="molecule type" value="Genomic_DNA"/>
</dbReference>
<evidence type="ECO:0000313" key="8">
    <source>
        <dbReference type="Proteomes" id="UP001412067"/>
    </source>
</evidence>